<keyword evidence="7" id="KW-1185">Reference proteome</keyword>
<keyword evidence="1" id="KW-0949">S-adenosyl-L-methionine</keyword>
<dbReference type="EMBL" id="BIFS01000002">
    <property type="protein sequence ID" value="GCE23944.1"/>
    <property type="molecule type" value="Genomic_DNA"/>
</dbReference>
<evidence type="ECO:0000313" key="7">
    <source>
        <dbReference type="Proteomes" id="UP000287188"/>
    </source>
</evidence>
<gene>
    <name evidence="6" type="ORF">KDK_77440</name>
</gene>
<dbReference type="InterPro" id="IPR026357">
    <property type="entry name" value="rSAM_SPASM_GrrM_OscB"/>
</dbReference>
<dbReference type="InterPro" id="IPR013785">
    <property type="entry name" value="Aldolase_TIM"/>
</dbReference>
<dbReference type="PANTHER" id="PTHR43273">
    <property type="entry name" value="ANAEROBIC SULFATASE-MATURATING ENZYME HOMOLOG ASLB-RELATED"/>
    <property type="match status" value="1"/>
</dbReference>
<dbReference type="OrthoDB" id="9808591at2"/>
<dbReference type="Pfam" id="PF04055">
    <property type="entry name" value="Radical_SAM"/>
    <property type="match status" value="1"/>
</dbReference>
<dbReference type="CDD" id="cd01335">
    <property type="entry name" value="Radical_SAM"/>
    <property type="match status" value="1"/>
</dbReference>
<dbReference type="PANTHER" id="PTHR43273:SF8">
    <property type="entry name" value="RADICAL SAM DOMAIN PROTEIN"/>
    <property type="match status" value="1"/>
</dbReference>
<dbReference type="InterPro" id="IPR023867">
    <property type="entry name" value="Sulphatase_maturase_rSAM"/>
</dbReference>
<evidence type="ECO:0000256" key="3">
    <source>
        <dbReference type="ARBA" id="ARBA00023004"/>
    </source>
</evidence>
<dbReference type="RefSeq" id="WP_126557257.1">
    <property type="nucleotide sequence ID" value="NZ_BIFS01000002.1"/>
</dbReference>
<evidence type="ECO:0000256" key="4">
    <source>
        <dbReference type="ARBA" id="ARBA00023014"/>
    </source>
</evidence>
<dbReference type="Gene3D" id="3.20.20.70">
    <property type="entry name" value="Aldolase class I"/>
    <property type="match status" value="1"/>
</dbReference>
<dbReference type="InterPro" id="IPR007197">
    <property type="entry name" value="rSAM"/>
</dbReference>
<dbReference type="SFLD" id="SFLDS00029">
    <property type="entry name" value="Radical_SAM"/>
    <property type="match status" value="1"/>
</dbReference>
<comment type="caution">
    <text evidence="6">The sequence shown here is derived from an EMBL/GenBank/DDBJ whole genome shotgun (WGS) entry which is preliminary data.</text>
</comment>
<dbReference type="GO" id="GO:0051536">
    <property type="term" value="F:iron-sulfur cluster binding"/>
    <property type="evidence" value="ECO:0007669"/>
    <property type="project" value="UniProtKB-KW"/>
</dbReference>
<sequence>MKTKLVVIQPSPLCNIDCRYCYLPQRMLKKRIQFNTLERIFQALFSSALVGDDVTCIWHAGEPLVLPIEFYREAFRLQQQCNIHNVHITNVFQTNATLINQPWCDFFQEALVEIGVSIDGPQRLHDAQRVDLFGRGTFERVMRGIRLLQENEIRFTTISVISEETTRHPEEFFDFFSELQPVRLGLNPEEMEGSHGSSSLYSATGLLQYKSFVKRLIELNQHAQQPVSIREIDFMLYRIQSAHPHIFAETNTPATILNFDCDGNISTFSPELLTITHPTYQDFFFGNVHTIAKLDDLFQHPKFLSINADIQRGVSRCQASCDYFQVCGGGAPSNKLHENGTFDSTETHACRLQVKMTMDALLEHLEKKYYLDSPPDVQ</sequence>
<dbReference type="SFLD" id="SFLDG01072">
    <property type="entry name" value="dehydrogenase_like"/>
    <property type="match status" value="1"/>
</dbReference>
<dbReference type="SUPFAM" id="SSF102114">
    <property type="entry name" value="Radical SAM enzymes"/>
    <property type="match status" value="1"/>
</dbReference>
<dbReference type="InterPro" id="IPR058240">
    <property type="entry name" value="rSAM_sf"/>
</dbReference>
<dbReference type="GO" id="GO:0046872">
    <property type="term" value="F:metal ion binding"/>
    <property type="evidence" value="ECO:0007669"/>
    <property type="project" value="UniProtKB-KW"/>
</dbReference>
<protein>
    <submittedName>
        <fullName evidence="6">Radical SAM protein</fullName>
    </submittedName>
</protein>
<keyword evidence="3" id="KW-0408">Iron</keyword>
<keyword evidence="2" id="KW-0479">Metal-binding</keyword>
<evidence type="ECO:0000313" key="6">
    <source>
        <dbReference type="EMBL" id="GCE23944.1"/>
    </source>
</evidence>
<dbReference type="PROSITE" id="PS51918">
    <property type="entry name" value="RADICAL_SAM"/>
    <property type="match status" value="1"/>
</dbReference>
<dbReference type="NCBIfam" id="TIGR04261">
    <property type="entry name" value="rSAM_GlyRichRpt"/>
    <property type="match status" value="1"/>
</dbReference>
<reference evidence="7" key="1">
    <citation type="submission" date="2018-12" db="EMBL/GenBank/DDBJ databases">
        <title>Tengunoibacter tsumagoiensis gen. nov., sp. nov., Dictyobacter kobayashii sp. nov., D. alpinus sp. nov., and D. joshuensis sp. nov. and description of Dictyobacteraceae fam. nov. within the order Ktedonobacterales isolated from Tengu-no-mugimeshi.</title>
        <authorList>
            <person name="Wang C.M."/>
            <person name="Zheng Y."/>
            <person name="Sakai Y."/>
            <person name="Toyoda A."/>
            <person name="Minakuchi Y."/>
            <person name="Abe K."/>
            <person name="Yokota A."/>
            <person name="Yabe S."/>
        </authorList>
    </citation>
    <scope>NUCLEOTIDE SEQUENCE [LARGE SCALE GENOMIC DNA]</scope>
    <source>
        <strain evidence="7">Uno11</strain>
    </source>
</reference>
<keyword evidence="4" id="KW-0411">Iron-sulfur</keyword>
<organism evidence="6 7">
    <name type="scientific">Dictyobacter kobayashii</name>
    <dbReference type="NCBI Taxonomy" id="2014872"/>
    <lineage>
        <taxon>Bacteria</taxon>
        <taxon>Bacillati</taxon>
        <taxon>Chloroflexota</taxon>
        <taxon>Ktedonobacteria</taxon>
        <taxon>Ktedonobacterales</taxon>
        <taxon>Dictyobacteraceae</taxon>
        <taxon>Dictyobacter</taxon>
    </lineage>
</organism>
<evidence type="ECO:0000256" key="1">
    <source>
        <dbReference type="ARBA" id="ARBA00022691"/>
    </source>
</evidence>
<dbReference type="AlphaFoldDB" id="A0A402AY08"/>
<dbReference type="Proteomes" id="UP000287188">
    <property type="component" value="Unassembled WGS sequence"/>
</dbReference>
<evidence type="ECO:0000256" key="2">
    <source>
        <dbReference type="ARBA" id="ARBA00022723"/>
    </source>
</evidence>
<name>A0A402AY08_9CHLR</name>
<feature type="domain" description="Radical SAM core" evidence="5">
    <location>
        <begin position="1"/>
        <end position="226"/>
    </location>
</feature>
<proteinExistence type="predicted"/>
<dbReference type="SFLD" id="SFLDG01067">
    <property type="entry name" value="SPASM/twitch_domain_containing"/>
    <property type="match status" value="1"/>
</dbReference>
<dbReference type="SFLD" id="SFLDG01386">
    <property type="entry name" value="main_SPASM_domain-containing"/>
    <property type="match status" value="1"/>
</dbReference>
<accession>A0A402AY08</accession>
<dbReference type="GO" id="GO:0016491">
    <property type="term" value="F:oxidoreductase activity"/>
    <property type="evidence" value="ECO:0007669"/>
    <property type="project" value="InterPro"/>
</dbReference>
<evidence type="ECO:0000259" key="5">
    <source>
        <dbReference type="PROSITE" id="PS51918"/>
    </source>
</evidence>